<dbReference type="RefSeq" id="XP_036262965.1">
    <property type="nucleotide sequence ID" value="XM_036407247.1"/>
</dbReference>
<proteinExistence type="predicted"/>
<organism evidence="1 2">
    <name type="scientific">Plasmopara halstedii</name>
    <name type="common">Downy mildew of sunflower</name>
    <dbReference type="NCBI Taxonomy" id="4781"/>
    <lineage>
        <taxon>Eukaryota</taxon>
        <taxon>Sar</taxon>
        <taxon>Stramenopiles</taxon>
        <taxon>Oomycota</taxon>
        <taxon>Peronosporomycetes</taxon>
        <taxon>Peronosporales</taxon>
        <taxon>Peronosporaceae</taxon>
        <taxon>Plasmopara</taxon>
    </lineage>
</organism>
<reference evidence="2" key="1">
    <citation type="submission" date="2014-09" db="EMBL/GenBank/DDBJ databases">
        <authorList>
            <person name="Sharma Rahul"/>
            <person name="Thines Marco"/>
        </authorList>
    </citation>
    <scope>NUCLEOTIDE SEQUENCE [LARGE SCALE GENOMIC DNA]</scope>
</reference>
<dbReference type="AlphaFoldDB" id="A0A0P1A553"/>
<name>A0A0P1A553_PLAHL</name>
<dbReference type="Proteomes" id="UP000054928">
    <property type="component" value="Unassembled WGS sequence"/>
</dbReference>
<protein>
    <submittedName>
        <fullName evidence="1">Uncharacterized protein</fullName>
    </submittedName>
</protein>
<evidence type="ECO:0000313" key="1">
    <source>
        <dbReference type="EMBL" id="CEG35208.1"/>
    </source>
</evidence>
<sequence length="73" mass="8486">MPSSFQRDQFARYKPTLNRVRVAVGITTGIKDTKRKIVDQTPQQLTFFVEVLLLFEAKLYSKKVSCFDNKTSR</sequence>
<evidence type="ECO:0000313" key="2">
    <source>
        <dbReference type="Proteomes" id="UP000054928"/>
    </source>
</evidence>
<keyword evidence="2" id="KW-1185">Reference proteome</keyword>
<dbReference type="GeneID" id="59052763"/>
<accession>A0A0P1A553</accession>
<dbReference type="EMBL" id="CCYD01000019">
    <property type="protein sequence ID" value="CEG35208.1"/>
    <property type="molecule type" value="Genomic_DNA"/>
</dbReference>